<dbReference type="GO" id="GO:0015171">
    <property type="term" value="F:amino acid transmembrane transporter activity"/>
    <property type="evidence" value="ECO:0007669"/>
    <property type="project" value="TreeGrafter"/>
</dbReference>
<dbReference type="RefSeq" id="XP_040639200.1">
    <property type="nucleotide sequence ID" value="XM_040787330.1"/>
</dbReference>
<gene>
    <name evidence="9" type="ORF">EURHEDRAFT_536300</name>
</gene>
<keyword evidence="10" id="KW-1185">Reference proteome</keyword>
<dbReference type="PANTHER" id="PTHR43341:SF38">
    <property type="entry name" value="PROLINE TRANSPORTER (EUROFUNG)"/>
    <property type="match status" value="1"/>
</dbReference>
<feature type="transmembrane region" description="Helical" evidence="7">
    <location>
        <begin position="276"/>
        <end position="294"/>
    </location>
</feature>
<evidence type="ECO:0000313" key="10">
    <source>
        <dbReference type="Proteomes" id="UP000019804"/>
    </source>
</evidence>
<dbReference type="Pfam" id="PF00324">
    <property type="entry name" value="AA_permease"/>
    <property type="match status" value="1"/>
</dbReference>
<dbReference type="Proteomes" id="UP000019804">
    <property type="component" value="Unassembled WGS sequence"/>
</dbReference>
<dbReference type="GeneID" id="63702454"/>
<dbReference type="FunFam" id="1.20.1740.10:FF:000001">
    <property type="entry name" value="Amino acid permease"/>
    <property type="match status" value="1"/>
</dbReference>
<evidence type="ECO:0000256" key="6">
    <source>
        <dbReference type="SAM" id="MobiDB-lite"/>
    </source>
</evidence>
<evidence type="ECO:0000256" key="5">
    <source>
        <dbReference type="ARBA" id="ARBA00023136"/>
    </source>
</evidence>
<dbReference type="OrthoDB" id="3900342at2759"/>
<evidence type="ECO:0000259" key="8">
    <source>
        <dbReference type="Pfam" id="PF00324"/>
    </source>
</evidence>
<protein>
    <recommendedName>
        <fullName evidence="8">Amino acid permease/ SLC12A domain-containing protein</fullName>
    </recommendedName>
</protein>
<keyword evidence="3 7" id="KW-0812">Transmembrane</keyword>
<name>A0A017SEY5_ASPRC</name>
<sequence length="542" mass="59274">MNDPEAGVKERHDDKDPSPVITPADGQVVDASLQTQRGIKTRHALMIAIGGTIGTGLFVGTGEALAITGPAPLLGVYVVICILVYGIITATSEMSTYLPVPGCSMAYYANRFVSRSLGFALGWLYFYSFAILVAYEITAAGLVIDYWPSGINIAVWISIMLVVVIALNMCPVWVYGETEFWFASLKVFMILGLLVLSMVLFFGGGPTHQRLGFHYWNYPGPAKEYLVPGAAGRLCGVVYVACFSVFSFNFAPELLVITAGEMHNPQRNLPKATKHYFYRLLFFYVFGVLAIGVICDSNGPGLLSGEAGAGASPWVISIKAAGIKGLDSVINAVVVTSAWSSANSFLYMSSRSLYSLAVAGNAPQIFTRCSRWGAPYWAVLASCVLGLLAYLNCGNDASQVFNWLINLTNTAGFTSWVCCGITYTRFRMACQAQAITLLPYRSRFQPYLVWMATFVFAILLLCNGFSVFVAGNWSVSTFLTSYIGIPVFLGIYFTHRIYARGDSWARHPFNIDLHTGIAEVEADCSKEEPARTCQRMIQAIWD</sequence>
<organism evidence="9 10">
    <name type="scientific">Aspergillus ruber (strain CBS 135680)</name>
    <dbReference type="NCBI Taxonomy" id="1388766"/>
    <lineage>
        <taxon>Eukaryota</taxon>
        <taxon>Fungi</taxon>
        <taxon>Dikarya</taxon>
        <taxon>Ascomycota</taxon>
        <taxon>Pezizomycotina</taxon>
        <taxon>Eurotiomycetes</taxon>
        <taxon>Eurotiomycetidae</taxon>
        <taxon>Eurotiales</taxon>
        <taxon>Aspergillaceae</taxon>
        <taxon>Aspergillus</taxon>
        <taxon>Aspergillus subgen. Aspergillus</taxon>
    </lineage>
</organism>
<feature type="transmembrane region" description="Helical" evidence="7">
    <location>
        <begin position="447"/>
        <end position="469"/>
    </location>
</feature>
<keyword evidence="2" id="KW-0813">Transport</keyword>
<comment type="subcellular location">
    <subcellularLocation>
        <location evidence="1">Membrane</location>
        <topology evidence="1">Multi-pass membrane protein</topology>
    </subcellularLocation>
</comment>
<feature type="transmembrane region" description="Helical" evidence="7">
    <location>
        <begin position="374"/>
        <end position="391"/>
    </location>
</feature>
<feature type="transmembrane region" description="Helical" evidence="7">
    <location>
        <begin position="112"/>
        <end position="133"/>
    </location>
</feature>
<evidence type="ECO:0000313" key="9">
    <source>
        <dbReference type="EMBL" id="EYE95512.1"/>
    </source>
</evidence>
<feature type="transmembrane region" description="Helical" evidence="7">
    <location>
        <begin position="187"/>
        <end position="205"/>
    </location>
</feature>
<proteinExistence type="predicted"/>
<reference evidence="10" key="1">
    <citation type="journal article" date="2014" name="Nat. Commun.">
        <title>Genomic adaptations of the halophilic Dead Sea filamentous fungus Eurotium rubrum.</title>
        <authorList>
            <person name="Kis-Papo T."/>
            <person name="Weig A.R."/>
            <person name="Riley R."/>
            <person name="Persoh D."/>
            <person name="Salamov A."/>
            <person name="Sun H."/>
            <person name="Lipzen A."/>
            <person name="Wasser S.P."/>
            <person name="Rambold G."/>
            <person name="Grigoriev I.V."/>
            <person name="Nevo E."/>
        </authorList>
    </citation>
    <scope>NUCLEOTIDE SEQUENCE [LARGE SCALE GENOMIC DNA]</scope>
    <source>
        <strain evidence="10">CBS 135680</strain>
    </source>
</reference>
<keyword evidence="4 7" id="KW-1133">Transmembrane helix</keyword>
<feature type="transmembrane region" description="Helical" evidence="7">
    <location>
        <begin position="44"/>
        <end position="67"/>
    </location>
</feature>
<dbReference type="PIRSF" id="PIRSF006060">
    <property type="entry name" value="AA_transporter"/>
    <property type="match status" value="1"/>
</dbReference>
<feature type="transmembrane region" description="Helical" evidence="7">
    <location>
        <begin position="475"/>
        <end position="494"/>
    </location>
</feature>
<feature type="transmembrane region" description="Helical" evidence="7">
    <location>
        <begin position="153"/>
        <end position="175"/>
    </location>
</feature>
<dbReference type="InterPro" id="IPR050524">
    <property type="entry name" value="APC_YAT"/>
</dbReference>
<feature type="region of interest" description="Disordered" evidence="6">
    <location>
        <begin position="1"/>
        <end position="22"/>
    </location>
</feature>
<evidence type="ECO:0000256" key="3">
    <source>
        <dbReference type="ARBA" id="ARBA00022692"/>
    </source>
</evidence>
<dbReference type="Gene3D" id="1.20.1740.10">
    <property type="entry name" value="Amino acid/polyamine transporter I"/>
    <property type="match status" value="1"/>
</dbReference>
<evidence type="ECO:0000256" key="2">
    <source>
        <dbReference type="ARBA" id="ARBA00022448"/>
    </source>
</evidence>
<evidence type="ECO:0000256" key="1">
    <source>
        <dbReference type="ARBA" id="ARBA00004141"/>
    </source>
</evidence>
<feature type="transmembrane region" description="Helical" evidence="7">
    <location>
        <begin position="403"/>
        <end position="426"/>
    </location>
</feature>
<feature type="compositionally biased region" description="Basic and acidic residues" evidence="6">
    <location>
        <begin position="1"/>
        <end position="17"/>
    </location>
</feature>
<dbReference type="EMBL" id="KK088421">
    <property type="protein sequence ID" value="EYE95512.1"/>
    <property type="molecule type" value="Genomic_DNA"/>
</dbReference>
<dbReference type="InterPro" id="IPR004841">
    <property type="entry name" value="AA-permease/SLC12A_dom"/>
</dbReference>
<accession>A0A017SEY5</accession>
<dbReference type="AlphaFoldDB" id="A0A017SEY5"/>
<feature type="transmembrane region" description="Helical" evidence="7">
    <location>
        <begin position="225"/>
        <end position="255"/>
    </location>
</feature>
<dbReference type="HOGENOM" id="CLU_007946_12_1_1"/>
<feature type="domain" description="Amino acid permease/ SLC12A" evidence="8">
    <location>
        <begin position="43"/>
        <end position="500"/>
    </location>
</feature>
<dbReference type="STRING" id="1388766.A0A017SEY5"/>
<dbReference type="PANTHER" id="PTHR43341">
    <property type="entry name" value="AMINO ACID PERMEASE"/>
    <property type="match status" value="1"/>
</dbReference>
<feature type="transmembrane region" description="Helical" evidence="7">
    <location>
        <begin position="73"/>
        <end position="91"/>
    </location>
</feature>
<evidence type="ECO:0000256" key="4">
    <source>
        <dbReference type="ARBA" id="ARBA00022989"/>
    </source>
</evidence>
<keyword evidence="5 7" id="KW-0472">Membrane</keyword>
<dbReference type="GO" id="GO:0016020">
    <property type="term" value="C:membrane"/>
    <property type="evidence" value="ECO:0007669"/>
    <property type="project" value="UniProtKB-SubCell"/>
</dbReference>
<evidence type="ECO:0000256" key="7">
    <source>
        <dbReference type="SAM" id="Phobius"/>
    </source>
</evidence>